<organism evidence="1 2">
    <name type="scientific">Actinomadura darangshiensis</name>
    <dbReference type="NCBI Taxonomy" id="705336"/>
    <lineage>
        <taxon>Bacteria</taxon>
        <taxon>Bacillati</taxon>
        <taxon>Actinomycetota</taxon>
        <taxon>Actinomycetes</taxon>
        <taxon>Streptosporangiales</taxon>
        <taxon>Thermomonosporaceae</taxon>
        <taxon>Actinomadura</taxon>
    </lineage>
</organism>
<accession>A0A4R5B690</accession>
<sequence>MRELLPPHPHELDGVELVARYRPSGDEDMVGGGFYDVYPVGAVDPEAGALVERVHMLAAEWVGAGRLRSATACSIASSGCGTGWTTGSPWGLPHWMSRRPLGALPLSLRRGL</sequence>
<reference evidence="1 2" key="1">
    <citation type="submission" date="2019-03" db="EMBL/GenBank/DDBJ databases">
        <title>Draft genome sequences of novel Actinobacteria.</title>
        <authorList>
            <person name="Sahin N."/>
            <person name="Ay H."/>
            <person name="Saygin H."/>
        </authorList>
    </citation>
    <scope>NUCLEOTIDE SEQUENCE [LARGE SCALE GENOMIC DNA]</scope>
    <source>
        <strain evidence="1 2">DSM 45941</strain>
    </source>
</reference>
<comment type="caution">
    <text evidence="1">The sequence shown here is derived from an EMBL/GenBank/DDBJ whole genome shotgun (WGS) entry which is preliminary data.</text>
</comment>
<keyword evidence="2" id="KW-1185">Reference proteome</keyword>
<dbReference type="RefSeq" id="WP_132199232.1">
    <property type="nucleotide sequence ID" value="NZ_SMKY01000097.1"/>
</dbReference>
<dbReference type="InterPro" id="IPR036457">
    <property type="entry name" value="PPM-type-like_dom_sf"/>
</dbReference>
<proteinExistence type="predicted"/>
<dbReference type="OrthoDB" id="5241041at2"/>
<protein>
    <submittedName>
        <fullName evidence="1">Uncharacterized protein</fullName>
    </submittedName>
</protein>
<dbReference type="EMBL" id="SMKY01000097">
    <property type="protein sequence ID" value="TDD80140.1"/>
    <property type="molecule type" value="Genomic_DNA"/>
</dbReference>
<name>A0A4R5B690_9ACTN</name>
<evidence type="ECO:0000313" key="2">
    <source>
        <dbReference type="Proteomes" id="UP000295578"/>
    </source>
</evidence>
<evidence type="ECO:0000313" key="1">
    <source>
        <dbReference type="EMBL" id="TDD80140.1"/>
    </source>
</evidence>
<dbReference type="Proteomes" id="UP000295578">
    <property type="component" value="Unassembled WGS sequence"/>
</dbReference>
<dbReference type="Gene3D" id="3.60.40.10">
    <property type="entry name" value="PPM-type phosphatase domain"/>
    <property type="match status" value="1"/>
</dbReference>
<dbReference type="AlphaFoldDB" id="A0A4R5B690"/>
<gene>
    <name evidence="1" type="ORF">E1293_21435</name>
</gene>